<keyword evidence="3" id="KW-0961">Cell wall biogenesis/degradation</keyword>
<gene>
    <name evidence="9" type="ORF">EIG99_13130</name>
    <name evidence="8" type="ORF">I6J05_11265</name>
</gene>
<dbReference type="Pfam" id="PF01476">
    <property type="entry name" value="LysM"/>
    <property type="match status" value="3"/>
</dbReference>
<dbReference type="PROSITE" id="PS50911">
    <property type="entry name" value="CHAP"/>
    <property type="match status" value="1"/>
</dbReference>
<dbReference type="Gene3D" id="3.90.1720.10">
    <property type="entry name" value="endopeptidase domain like (from Nostoc punctiforme)"/>
    <property type="match status" value="1"/>
</dbReference>
<name>A0A143PBT9_9STAP</name>
<evidence type="ECO:0000259" key="6">
    <source>
        <dbReference type="PROSITE" id="PS50911"/>
    </source>
</evidence>
<feature type="chain" id="PRO_5044548783" evidence="5">
    <location>
        <begin position="27"/>
        <end position="338"/>
    </location>
</feature>
<dbReference type="PANTHER" id="PTHR33734:SF22">
    <property type="entry name" value="MEMBRANE-BOUND LYTIC MUREIN TRANSGLYCOSYLASE D"/>
    <property type="match status" value="1"/>
</dbReference>
<dbReference type="GeneID" id="93727661"/>
<dbReference type="Proteomes" id="UP000595942">
    <property type="component" value="Chromosome"/>
</dbReference>
<feature type="compositionally biased region" description="Low complexity" evidence="4">
    <location>
        <begin position="141"/>
        <end position="157"/>
    </location>
</feature>
<keyword evidence="11" id="KW-1185">Reference proteome</keyword>
<accession>A0A143PBT9</accession>
<evidence type="ECO:0000313" key="10">
    <source>
        <dbReference type="Proteomes" id="UP000293854"/>
    </source>
</evidence>
<dbReference type="PANTHER" id="PTHR33734">
    <property type="entry name" value="LYSM DOMAIN-CONTAINING GPI-ANCHORED PROTEIN 2"/>
    <property type="match status" value="1"/>
</dbReference>
<feature type="domain" description="Peptidase C51" evidence="6">
    <location>
        <begin position="214"/>
        <end position="338"/>
    </location>
</feature>
<dbReference type="InterPro" id="IPR038765">
    <property type="entry name" value="Papain-like_cys_pep_sf"/>
</dbReference>
<reference evidence="8 11" key="2">
    <citation type="submission" date="2021-01" db="EMBL/GenBank/DDBJ databases">
        <title>FDA dAtabase for Regulatory Grade micrObial Sequences (FDA-ARGOS): Supporting development and validation of Infectious Disease Dx tests.</title>
        <authorList>
            <person name="Sproer C."/>
            <person name="Gronow S."/>
            <person name="Severitt S."/>
            <person name="Schroder I."/>
            <person name="Tallon L."/>
            <person name="Sadzewicz L."/>
            <person name="Zhao X."/>
            <person name="Boylan J."/>
            <person name="Ott S."/>
            <person name="Bowen H."/>
            <person name="Vavikolanu K."/>
            <person name="Mehta A."/>
            <person name="Aluvathingal J."/>
            <person name="Nadendla S."/>
            <person name="Lowell S."/>
            <person name="Myers T."/>
            <person name="Yan Y."/>
            <person name="Sichtig H."/>
        </authorList>
    </citation>
    <scope>NUCLEOTIDE SEQUENCE [LARGE SCALE GENOMIC DNA]</scope>
    <source>
        <strain evidence="8 11">FDAARGOS_1148</strain>
    </source>
</reference>
<dbReference type="InterPro" id="IPR007921">
    <property type="entry name" value="CHAP_dom"/>
</dbReference>
<dbReference type="OrthoDB" id="9813368at2"/>
<dbReference type="GO" id="GO:0016787">
    <property type="term" value="F:hydrolase activity"/>
    <property type="evidence" value="ECO:0007669"/>
    <property type="project" value="UniProtKB-KW"/>
</dbReference>
<dbReference type="AlphaFoldDB" id="A0A143PBT9"/>
<keyword evidence="1 5" id="KW-0732">Signal</keyword>
<feature type="signal peptide" evidence="5">
    <location>
        <begin position="1"/>
        <end position="26"/>
    </location>
</feature>
<dbReference type="Gene3D" id="3.10.350.10">
    <property type="entry name" value="LysM domain"/>
    <property type="match status" value="3"/>
</dbReference>
<feature type="region of interest" description="Disordered" evidence="4">
    <location>
        <begin position="136"/>
        <end position="157"/>
    </location>
</feature>
<organism evidence="9 10">
    <name type="scientific">Staphylococcus condimenti</name>
    <dbReference type="NCBI Taxonomy" id="70255"/>
    <lineage>
        <taxon>Bacteria</taxon>
        <taxon>Bacillati</taxon>
        <taxon>Bacillota</taxon>
        <taxon>Bacilli</taxon>
        <taxon>Bacillales</taxon>
        <taxon>Staphylococcaceae</taxon>
        <taxon>Staphylococcus</taxon>
    </lineage>
</organism>
<dbReference type="RefSeq" id="WP_047132948.1">
    <property type="nucleotide sequence ID" value="NZ_CP015114.1"/>
</dbReference>
<dbReference type="InterPro" id="IPR018392">
    <property type="entry name" value="LysM"/>
</dbReference>
<dbReference type="SUPFAM" id="SSF54106">
    <property type="entry name" value="LysM domain"/>
    <property type="match status" value="3"/>
</dbReference>
<feature type="domain" description="LysM" evidence="7">
    <location>
        <begin position="158"/>
        <end position="201"/>
    </location>
</feature>
<sequence length="338" mass="35833">MQKKIIAAVIGTGAVSAIATAGAADAATYRVQSGDSLWSIAQRHNTSIANLKSLNNLNSNLIFPNQILKVSGSSASTSRNTSNTSSVSGGSTYTVKAGDSLSLIASKYGTSYQNIMKLNGLNSFLIHPGQVLKVSGTAPASSNTSTTRTQTTTTATGSTYTVQPGDSLSLIASKYNTTYQNIMNLNGLNSFLIFPGQKLKVTGSTATVTNSPSPAASTGTGGYYTPVFSHSNLYDWGQCTWHAFNRRAQVGKGISTYWWNANNWDNGARADGYTVDHNATVGSILQSDAGYYGHVAFVERVNGDGSILISEMNYTSSPGILTYRTIPASQKGYFNYIH</sequence>
<evidence type="ECO:0000256" key="3">
    <source>
        <dbReference type="ARBA" id="ARBA00023316"/>
    </source>
</evidence>
<dbReference type="SUPFAM" id="SSF54001">
    <property type="entry name" value="Cysteine proteinases"/>
    <property type="match status" value="1"/>
</dbReference>
<evidence type="ECO:0000256" key="5">
    <source>
        <dbReference type="SAM" id="SignalP"/>
    </source>
</evidence>
<evidence type="ECO:0000256" key="4">
    <source>
        <dbReference type="SAM" id="MobiDB-lite"/>
    </source>
</evidence>
<proteinExistence type="predicted"/>
<reference evidence="9 10" key="1">
    <citation type="submission" date="2018-11" db="EMBL/GenBank/DDBJ databases">
        <title>Genomic profiling of Staphylococcus species from a Poultry farm system in KwaZulu-Natal, South Africa.</title>
        <authorList>
            <person name="Amoako D.G."/>
            <person name="Somboro A.M."/>
            <person name="Abia A.L.K."/>
            <person name="Bester L.A."/>
            <person name="Essack S.Y."/>
        </authorList>
    </citation>
    <scope>NUCLEOTIDE SEQUENCE [LARGE SCALE GENOMIC DNA]</scope>
    <source>
        <strain evidence="9 10">SA11</strain>
    </source>
</reference>
<evidence type="ECO:0000256" key="1">
    <source>
        <dbReference type="ARBA" id="ARBA00022729"/>
    </source>
</evidence>
<evidence type="ECO:0000256" key="2">
    <source>
        <dbReference type="ARBA" id="ARBA00022801"/>
    </source>
</evidence>
<evidence type="ECO:0000259" key="7">
    <source>
        <dbReference type="PROSITE" id="PS51782"/>
    </source>
</evidence>
<evidence type="ECO:0000313" key="8">
    <source>
        <dbReference type="EMBL" id="QQS82465.1"/>
    </source>
</evidence>
<evidence type="ECO:0000313" key="11">
    <source>
        <dbReference type="Proteomes" id="UP000595942"/>
    </source>
</evidence>
<dbReference type="EMBL" id="RQTE01000395">
    <property type="protein sequence ID" value="RZH99863.1"/>
    <property type="molecule type" value="Genomic_DNA"/>
</dbReference>
<dbReference type="KEGG" id="scv:A4G25_07260"/>
<evidence type="ECO:0000313" key="9">
    <source>
        <dbReference type="EMBL" id="RZH99863.1"/>
    </source>
</evidence>
<protein>
    <submittedName>
        <fullName evidence="9">LysM peptidoglycan-binding domain-containing protein</fullName>
    </submittedName>
</protein>
<dbReference type="GO" id="GO:0071555">
    <property type="term" value="P:cell wall organization"/>
    <property type="evidence" value="ECO:0007669"/>
    <property type="project" value="UniProtKB-KW"/>
</dbReference>
<dbReference type="GO" id="GO:0008932">
    <property type="term" value="F:lytic endotransglycosylase activity"/>
    <property type="evidence" value="ECO:0007669"/>
    <property type="project" value="TreeGrafter"/>
</dbReference>
<keyword evidence="2" id="KW-0378">Hydrolase</keyword>
<feature type="domain" description="LysM" evidence="7">
    <location>
        <begin position="91"/>
        <end position="134"/>
    </location>
</feature>
<dbReference type="Proteomes" id="UP000293854">
    <property type="component" value="Unassembled WGS sequence"/>
</dbReference>
<feature type="domain" description="LysM" evidence="7">
    <location>
        <begin position="27"/>
        <end position="70"/>
    </location>
</feature>
<dbReference type="SMART" id="SM00257">
    <property type="entry name" value="LysM"/>
    <property type="match status" value="3"/>
</dbReference>
<dbReference type="EMBL" id="CP068073">
    <property type="protein sequence ID" value="QQS82465.1"/>
    <property type="molecule type" value="Genomic_DNA"/>
</dbReference>
<dbReference type="PROSITE" id="PS51782">
    <property type="entry name" value="LYSM"/>
    <property type="match status" value="3"/>
</dbReference>
<dbReference type="InterPro" id="IPR036779">
    <property type="entry name" value="LysM_dom_sf"/>
</dbReference>
<dbReference type="CDD" id="cd00118">
    <property type="entry name" value="LysM"/>
    <property type="match status" value="3"/>
</dbReference>
<dbReference type="Pfam" id="PF05257">
    <property type="entry name" value="CHAP"/>
    <property type="match status" value="1"/>
</dbReference>